<dbReference type="EMBL" id="JACXST010000002">
    <property type="protein sequence ID" value="MBD9362271.1"/>
    <property type="molecule type" value="Genomic_DNA"/>
</dbReference>
<evidence type="ECO:0000313" key="2">
    <source>
        <dbReference type="Proteomes" id="UP000641152"/>
    </source>
</evidence>
<organism evidence="1 2">
    <name type="scientific">Methylomonas fluvii</name>
    <dbReference type="NCBI Taxonomy" id="1854564"/>
    <lineage>
        <taxon>Bacteria</taxon>
        <taxon>Pseudomonadati</taxon>
        <taxon>Pseudomonadota</taxon>
        <taxon>Gammaproteobacteria</taxon>
        <taxon>Methylococcales</taxon>
        <taxon>Methylococcaceae</taxon>
        <taxon>Methylomonas</taxon>
    </lineage>
</organism>
<keyword evidence="2" id="KW-1185">Reference proteome</keyword>
<gene>
    <name evidence="1" type="ORF">EBB_17475</name>
</gene>
<accession>A0ABR9DHC9</accession>
<dbReference type="RefSeq" id="WP_192394971.1">
    <property type="nucleotide sequence ID" value="NZ_CAJHIU010000002.1"/>
</dbReference>
<reference evidence="1 2" key="1">
    <citation type="submission" date="2020-09" db="EMBL/GenBank/DDBJ databases">
        <title>Methylomonas albis sp. nov. and Methylomonas fluvii sp. nov.: Two cold-adapted methanotrophs from the River Elbe and an amended description of Methylovulum psychrotolerans strain Eb1.</title>
        <authorList>
            <person name="Bussmann I.K."/>
            <person name="Klings K.-W."/>
            <person name="Warnstedt J."/>
            <person name="Hoppert M."/>
            <person name="Saborowski A."/>
            <person name="Horn F."/>
            <person name="Liebner S."/>
        </authorList>
    </citation>
    <scope>NUCLEOTIDE SEQUENCE [LARGE SCALE GENOMIC DNA]</scope>
    <source>
        <strain evidence="1 2">EbB</strain>
    </source>
</reference>
<sequence length="66" mass="7596">MTANANEICLRVPLSEQEAWDLAQFLKRTGFADFRSQAADDEEAYRMQAVAEMIRRNLEVHGINPR</sequence>
<comment type="caution">
    <text evidence="1">The sequence shown here is derived from an EMBL/GenBank/DDBJ whole genome shotgun (WGS) entry which is preliminary data.</text>
</comment>
<dbReference type="Pfam" id="PF24806">
    <property type="entry name" value="DUF7706"/>
    <property type="match status" value="1"/>
</dbReference>
<protein>
    <submittedName>
        <fullName evidence="1">Uncharacterized protein</fullName>
    </submittedName>
</protein>
<dbReference type="InterPro" id="IPR056123">
    <property type="entry name" value="DUF7706"/>
</dbReference>
<proteinExistence type="predicted"/>
<dbReference type="Proteomes" id="UP000641152">
    <property type="component" value="Unassembled WGS sequence"/>
</dbReference>
<name>A0ABR9DHC9_9GAMM</name>
<evidence type="ECO:0000313" key="1">
    <source>
        <dbReference type="EMBL" id="MBD9362271.1"/>
    </source>
</evidence>